<accession>A0A645E3G4</accession>
<organism evidence="1">
    <name type="scientific">bioreactor metagenome</name>
    <dbReference type="NCBI Taxonomy" id="1076179"/>
    <lineage>
        <taxon>unclassified sequences</taxon>
        <taxon>metagenomes</taxon>
        <taxon>ecological metagenomes</taxon>
    </lineage>
</organism>
<dbReference type="AlphaFoldDB" id="A0A645E3G4"/>
<evidence type="ECO:0000313" key="1">
    <source>
        <dbReference type="EMBL" id="MPM96101.1"/>
    </source>
</evidence>
<sequence>MGGDWTSDKIEGPYPFVPVYNGVRTYDYAVSRGLQFLDGFGGISASGPYAWDRARGTVYRIVDPSANTIWEKD</sequence>
<gene>
    <name evidence="1" type="ORF">SDC9_143258</name>
</gene>
<name>A0A645E3G4_9ZZZZ</name>
<dbReference type="EMBL" id="VSSQ01042510">
    <property type="protein sequence ID" value="MPM96101.1"/>
    <property type="molecule type" value="Genomic_DNA"/>
</dbReference>
<reference evidence="1" key="1">
    <citation type="submission" date="2019-08" db="EMBL/GenBank/DDBJ databases">
        <authorList>
            <person name="Kucharzyk K."/>
            <person name="Murdoch R.W."/>
            <person name="Higgins S."/>
            <person name="Loffler F."/>
        </authorList>
    </citation>
    <scope>NUCLEOTIDE SEQUENCE</scope>
</reference>
<protein>
    <submittedName>
        <fullName evidence="1">Uncharacterized protein</fullName>
    </submittedName>
</protein>
<proteinExistence type="predicted"/>
<comment type="caution">
    <text evidence="1">The sequence shown here is derived from an EMBL/GenBank/DDBJ whole genome shotgun (WGS) entry which is preliminary data.</text>
</comment>